<dbReference type="NCBIfam" id="NF041000">
    <property type="entry name" value="ATPase_ComGA"/>
    <property type="match status" value="1"/>
</dbReference>
<comment type="caution">
    <text evidence="5">The sequence shown here is derived from an EMBL/GenBank/DDBJ whole genome shotgun (WGS) entry which is preliminary data.</text>
</comment>
<dbReference type="PROSITE" id="PS00662">
    <property type="entry name" value="T2SP_E"/>
    <property type="match status" value="1"/>
</dbReference>
<evidence type="ECO:0000259" key="4">
    <source>
        <dbReference type="PROSITE" id="PS00662"/>
    </source>
</evidence>
<dbReference type="GO" id="GO:0016887">
    <property type="term" value="F:ATP hydrolysis activity"/>
    <property type="evidence" value="ECO:0007669"/>
    <property type="project" value="TreeGrafter"/>
</dbReference>
<name>W4QKQ0_9BACI</name>
<dbReference type="InterPro" id="IPR047667">
    <property type="entry name" value="ATPase_ComGA"/>
</dbReference>
<proteinExistence type="inferred from homology"/>
<evidence type="ECO:0000256" key="1">
    <source>
        <dbReference type="ARBA" id="ARBA00006611"/>
    </source>
</evidence>
<dbReference type="PANTHER" id="PTHR30258:SF2">
    <property type="entry name" value="COMG OPERON PROTEIN 1"/>
    <property type="match status" value="1"/>
</dbReference>
<sequence>MEDIEPFCMSLINQAIGKQASDIHFLMNDSHCSIFYRSSGQLKKWRELPLRIGERLVSHLKYRSGMDIGEQRKPQSMAITHKRKYSTYSLRLSTLPNKQSEGLIIRILPHRMTHSIATLSLFPQASSQLHQLRTFQSGLCLFAGSTGSGKTTTLYAILEHIRHSGNKSIITIEDPIEIPLNDIVQVEVNEKAGLTFDSILRAALRHDPDVILVGEIRDEETAALAVRASLTGHLVLATVHANDVQTTFLRLLNLGVKSRDLIDCSKMVMVQQLVKLRCPLCCHEAEEDERCSCQRPLRKALVEVVVGEELKLLAKGQLTRRSSFKDQARKAWVLGYISEMEFRSFLT</sequence>
<dbReference type="STRING" id="1236971.JCM9152_4216"/>
<dbReference type="EMBL" id="BAUU01000045">
    <property type="protein sequence ID" value="GAE32671.1"/>
    <property type="molecule type" value="Genomic_DNA"/>
</dbReference>
<evidence type="ECO:0000313" key="6">
    <source>
        <dbReference type="Proteomes" id="UP000018895"/>
    </source>
</evidence>
<dbReference type="RefSeq" id="WP_035347094.1">
    <property type="nucleotide sequence ID" value="NZ_BAUU01000045.1"/>
</dbReference>
<dbReference type="Gene3D" id="3.40.50.300">
    <property type="entry name" value="P-loop containing nucleotide triphosphate hydrolases"/>
    <property type="match status" value="1"/>
</dbReference>
<dbReference type="Pfam" id="PF00437">
    <property type="entry name" value="T2SSE"/>
    <property type="match status" value="1"/>
</dbReference>
<comment type="similarity">
    <text evidence="1">Belongs to the GSP E family.</text>
</comment>
<evidence type="ECO:0000256" key="3">
    <source>
        <dbReference type="ARBA" id="ARBA00022840"/>
    </source>
</evidence>
<dbReference type="InterPro" id="IPR001482">
    <property type="entry name" value="T2SS/T4SS_dom"/>
</dbReference>
<keyword evidence="6" id="KW-1185">Reference proteome</keyword>
<dbReference type="GO" id="GO:0005524">
    <property type="term" value="F:ATP binding"/>
    <property type="evidence" value="ECO:0007669"/>
    <property type="project" value="UniProtKB-KW"/>
</dbReference>
<reference evidence="5" key="1">
    <citation type="journal article" date="2014" name="Genome Announc.">
        <title>Draft Genome Sequences of Three Alkaliphilic Bacillus Strains, Bacillus wakoensis JCM 9140T, Bacillus akibai JCM 9157T, and Bacillus hemicellulosilyticus JCM 9152T.</title>
        <authorList>
            <person name="Yuki M."/>
            <person name="Oshima K."/>
            <person name="Suda W."/>
            <person name="Oshida Y."/>
            <person name="Kitamura K."/>
            <person name="Iida T."/>
            <person name="Hattori M."/>
            <person name="Ohkuma M."/>
        </authorList>
    </citation>
    <scope>NUCLEOTIDE SEQUENCE [LARGE SCALE GENOMIC DNA]</scope>
    <source>
        <strain evidence="5">JCM 9152</strain>
    </source>
</reference>
<dbReference type="AlphaFoldDB" id="W4QKQ0"/>
<dbReference type="OrthoDB" id="9808272at2"/>
<dbReference type="GO" id="GO:0005886">
    <property type="term" value="C:plasma membrane"/>
    <property type="evidence" value="ECO:0007669"/>
    <property type="project" value="TreeGrafter"/>
</dbReference>
<gene>
    <name evidence="5" type="ORF">JCM9152_4216</name>
</gene>
<accession>W4QKQ0</accession>
<dbReference type="Gene3D" id="3.30.450.90">
    <property type="match status" value="1"/>
</dbReference>
<dbReference type="InterPro" id="IPR027417">
    <property type="entry name" value="P-loop_NTPase"/>
</dbReference>
<dbReference type="PANTHER" id="PTHR30258">
    <property type="entry name" value="TYPE II SECRETION SYSTEM PROTEIN GSPE-RELATED"/>
    <property type="match status" value="1"/>
</dbReference>
<organism evidence="5 6">
    <name type="scientific">Halalkalibacter hemicellulosilyticusJCM 9152</name>
    <dbReference type="NCBI Taxonomy" id="1236971"/>
    <lineage>
        <taxon>Bacteria</taxon>
        <taxon>Bacillati</taxon>
        <taxon>Bacillota</taxon>
        <taxon>Bacilli</taxon>
        <taxon>Bacillales</taxon>
        <taxon>Bacillaceae</taxon>
        <taxon>Halalkalibacter</taxon>
    </lineage>
</organism>
<evidence type="ECO:0000313" key="5">
    <source>
        <dbReference type="EMBL" id="GAE32671.1"/>
    </source>
</evidence>
<dbReference type="SUPFAM" id="SSF52540">
    <property type="entry name" value="P-loop containing nucleoside triphosphate hydrolases"/>
    <property type="match status" value="1"/>
</dbReference>
<keyword evidence="3" id="KW-0067">ATP-binding</keyword>
<protein>
    <submittedName>
        <fullName evidence="5">Type IV fimbrial assembly, ATPase PilB</fullName>
    </submittedName>
</protein>
<evidence type="ECO:0000256" key="2">
    <source>
        <dbReference type="ARBA" id="ARBA00022741"/>
    </source>
</evidence>
<feature type="domain" description="Bacterial type II secretion system protein E" evidence="4">
    <location>
        <begin position="204"/>
        <end position="218"/>
    </location>
</feature>
<keyword evidence="2" id="KW-0547">Nucleotide-binding</keyword>
<dbReference type="CDD" id="cd01129">
    <property type="entry name" value="PulE-GspE-like"/>
    <property type="match status" value="1"/>
</dbReference>
<dbReference type="Proteomes" id="UP000018895">
    <property type="component" value="Unassembled WGS sequence"/>
</dbReference>